<dbReference type="Proteomes" id="UP000249061">
    <property type="component" value="Unassembled WGS sequence"/>
</dbReference>
<organism evidence="2 3">
    <name type="scientific">Archangium gephyra</name>
    <dbReference type="NCBI Taxonomy" id="48"/>
    <lineage>
        <taxon>Bacteria</taxon>
        <taxon>Pseudomonadati</taxon>
        <taxon>Myxococcota</taxon>
        <taxon>Myxococcia</taxon>
        <taxon>Myxococcales</taxon>
        <taxon>Cystobacterineae</taxon>
        <taxon>Archangiaceae</taxon>
        <taxon>Archangium</taxon>
    </lineage>
</organism>
<evidence type="ECO:0000313" key="3">
    <source>
        <dbReference type="Proteomes" id="UP000249061"/>
    </source>
</evidence>
<dbReference type="EMBL" id="QFQP01000062">
    <property type="protein sequence ID" value="PZR04219.1"/>
    <property type="molecule type" value="Genomic_DNA"/>
</dbReference>
<comment type="caution">
    <text evidence="2">The sequence shown here is derived from an EMBL/GenBank/DDBJ whole genome shotgun (WGS) entry which is preliminary data.</text>
</comment>
<keyword evidence="1" id="KW-0732">Signal</keyword>
<name>A0A2W5SM23_9BACT</name>
<evidence type="ECO:0000313" key="2">
    <source>
        <dbReference type="EMBL" id="PZR04219.1"/>
    </source>
</evidence>
<evidence type="ECO:0008006" key="4">
    <source>
        <dbReference type="Google" id="ProtNLM"/>
    </source>
</evidence>
<feature type="signal peptide" evidence="1">
    <location>
        <begin position="1"/>
        <end position="17"/>
    </location>
</feature>
<proteinExistence type="predicted"/>
<evidence type="ECO:0000256" key="1">
    <source>
        <dbReference type="SAM" id="SignalP"/>
    </source>
</evidence>
<feature type="chain" id="PRO_5016039175" description="Porin" evidence="1">
    <location>
        <begin position="18"/>
        <end position="487"/>
    </location>
</feature>
<protein>
    <recommendedName>
        <fullName evidence="4">Porin</fullName>
    </recommendedName>
</protein>
<reference evidence="2 3" key="1">
    <citation type="submission" date="2017-08" db="EMBL/GenBank/DDBJ databases">
        <title>Infants hospitalized years apart are colonized by the same room-sourced microbial strains.</title>
        <authorList>
            <person name="Brooks B."/>
            <person name="Olm M.R."/>
            <person name="Firek B.A."/>
            <person name="Baker R."/>
            <person name="Thomas B.C."/>
            <person name="Morowitz M.J."/>
            <person name="Banfield J.F."/>
        </authorList>
    </citation>
    <scope>NUCLEOTIDE SEQUENCE [LARGE SCALE GENOMIC DNA]</scope>
    <source>
        <strain evidence="2">S2_003_000_R2_14</strain>
    </source>
</reference>
<dbReference type="AlphaFoldDB" id="A0A2W5SM23"/>
<gene>
    <name evidence="2" type="ORF">DI536_34685</name>
</gene>
<accession>A0A2W5SM23</accession>
<dbReference type="Pfam" id="PF07642">
    <property type="entry name" value="BBP2"/>
    <property type="match status" value="1"/>
</dbReference>
<dbReference type="InterPro" id="IPR011486">
    <property type="entry name" value="BBP2"/>
</dbReference>
<sequence>MRCLLLLSLISSVTSFAQTDDGGVDVADLLRRVQALEEELARNKKVEAPMTAPALTPDVTEPPFSKHDWSWLNGSNYQPASLLKVGPVTPTFFVDATYAWQFSNPIDHTIFPTTTAARHSEFNLNLAYLGFEVSGLDTGYGGPIGRFEIQMGSYIATIHGQDATLARGSFLSNPTLSYVKQAGAGWHFPWLHGVNIELGIFPSYIALESFVPQENWNYTHPFVSDFTPYYFSGLRTQLYLLENQKLELWLVNGWQSFGRWHDALTGGYLYNVRVGGRASFTHTLYAGQEQTRASDPTSQSFRLYTDNYLQLLLFDDLARDVFQRLALCLVLDGGYEFRGPTAGQVVDGRRTAPNGPMAGSSLTLRAEWTRWLMTTVRGDVFYDHSSAVVYPLPLGNLYTLPGNGSTVNPFEFLGGGFTTTVDFRPSPWLLVRVEYAHRAANQPYFSGAGGITGPNGLPPVDEAARDAFRPDLRTTDDRVVGSVTLRM</sequence>